<feature type="transmembrane region" description="Helical" evidence="1">
    <location>
        <begin position="413"/>
        <end position="431"/>
    </location>
</feature>
<feature type="transmembrane region" description="Helical" evidence="1">
    <location>
        <begin position="295"/>
        <end position="316"/>
    </location>
</feature>
<feature type="transmembrane region" description="Helical" evidence="1">
    <location>
        <begin position="72"/>
        <end position="91"/>
    </location>
</feature>
<comment type="caution">
    <text evidence="2">The sequence shown here is derived from an EMBL/GenBank/DDBJ whole genome shotgun (WGS) entry which is preliminary data.</text>
</comment>
<keyword evidence="3" id="KW-1185">Reference proteome</keyword>
<evidence type="ECO:0000256" key="1">
    <source>
        <dbReference type="SAM" id="Phobius"/>
    </source>
</evidence>
<feature type="transmembrane region" description="Helical" evidence="1">
    <location>
        <begin position="98"/>
        <end position="115"/>
    </location>
</feature>
<feature type="transmembrane region" description="Helical" evidence="1">
    <location>
        <begin position="388"/>
        <end position="407"/>
    </location>
</feature>
<dbReference type="RefSeq" id="WP_005042651.1">
    <property type="nucleotide sequence ID" value="NZ_AOME01000051.1"/>
</dbReference>
<feature type="transmembrane region" description="Helical" evidence="1">
    <location>
        <begin position="217"/>
        <end position="247"/>
    </location>
</feature>
<evidence type="ECO:0000313" key="2">
    <source>
        <dbReference type="EMBL" id="EMA53405.1"/>
    </source>
</evidence>
<organism evidence="2 3">
    <name type="scientific">Halococcus salifodinae DSM 8989</name>
    <dbReference type="NCBI Taxonomy" id="1227456"/>
    <lineage>
        <taxon>Archaea</taxon>
        <taxon>Methanobacteriati</taxon>
        <taxon>Methanobacteriota</taxon>
        <taxon>Stenosarchaea group</taxon>
        <taxon>Halobacteria</taxon>
        <taxon>Halobacteriales</taxon>
        <taxon>Halococcaceae</taxon>
        <taxon>Halococcus</taxon>
    </lineage>
</organism>
<keyword evidence="1" id="KW-0472">Membrane</keyword>
<dbReference type="OrthoDB" id="213804at2157"/>
<evidence type="ECO:0008006" key="4">
    <source>
        <dbReference type="Google" id="ProtNLM"/>
    </source>
</evidence>
<dbReference type="EMBL" id="AOME01000051">
    <property type="protein sequence ID" value="EMA53405.1"/>
    <property type="molecule type" value="Genomic_DNA"/>
</dbReference>
<dbReference type="PATRIC" id="fig|1227456.3.peg.1781"/>
<feature type="transmembrane region" description="Helical" evidence="1">
    <location>
        <begin position="21"/>
        <end position="41"/>
    </location>
</feature>
<keyword evidence="1" id="KW-0812">Transmembrane</keyword>
<feature type="transmembrane region" description="Helical" evidence="1">
    <location>
        <begin position="354"/>
        <end position="376"/>
    </location>
</feature>
<sequence>MAGGTDSRSRPGLFSFREILVAGWVTVTSLIFFNVFVRFFYRTILDNDVGVPIHWPISKFAVRLGRLDISRVGVLVVLAVVVFAVATAYLLWFDRTSLWPVVVAGAVLLVLTTLTQGHQAGLIRPIANGGSYYRAAVTVTDPVAFVTTFEANQLGLPLHARTHPPGAVLSFWVLDTLLPSTRAVSLTVGIGSLALSALLLHRLLVTYYPRDVAQYTTYLFVLLPAVQIYSLTTLDALITVAALGAIYCFTRESPIVATFGTLVCLFVAASQTFMTVFLGPVLVGLALLRRDRIAPLVVIGLSSLGIYVLVNVVLGYDYIASFLTASHQQNPNGFFPLAEPLRYLTTRVENVAEIALFFTPMLAVLAVRGVGVLWRSARGLSRLDREPLVIFGLAAGSLLGLFAVGVYHTGETARGAMFIYPFLMIPVAAAIRAADPTRRREALLAAAVFGQALLMQLVGDYLW</sequence>
<keyword evidence="1" id="KW-1133">Transmembrane helix</keyword>
<accession>M0N9T0</accession>
<feature type="transmembrane region" description="Helical" evidence="1">
    <location>
        <begin position="443"/>
        <end position="462"/>
    </location>
</feature>
<feature type="transmembrane region" description="Helical" evidence="1">
    <location>
        <begin position="259"/>
        <end position="288"/>
    </location>
</feature>
<evidence type="ECO:0000313" key="3">
    <source>
        <dbReference type="Proteomes" id="UP000011625"/>
    </source>
</evidence>
<gene>
    <name evidence="2" type="ORF">C450_08832</name>
</gene>
<feature type="transmembrane region" description="Helical" evidence="1">
    <location>
        <begin position="183"/>
        <end position="205"/>
    </location>
</feature>
<dbReference type="Proteomes" id="UP000011625">
    <property type="component" value="Unassembled WGS sequence"/>
</dbReference>
<dbReference type="AlphaFoldDB" id="M0N9T0"/>
<protein>
    <recommendedName>
        <fullName evidence="4">Glycosyltransferase RgtA/B/C/D-like domain-containing protein</fullName>
    </recommendedName>
</protein>
<name>M0N9T0_9EURY</name>
<reference evidence="2 3" key="1">
    <citation type="journal article" date="2014" name="PLoS Genet.">
        <title>Phylogenetically driven sequencing of extremely halophilic archaea reveals strategies for static and dynamic osmo-response.</title>
        <authorList>
            <person name="Becker E.A."/>
            <person name="Seitzer P.M."/>
            <person name="Tritt A."/>
            <person name="Larsen D."/>
            <person name="Krusor M."/>
            <person name="Yao A.I."/>
            <person name="Wu D."/>
            <person name="Madern D."/>
            <person name="Eisen J.A."/>
            <person name="Darling A.E."/>
            <person name="Facciotti M.T."/>
        </authorList>
    </citation>
    <scope>NUCLEOTIDE SEQUENCE [LARGE SCALE GENOMIC DNA]</scope>
    <source>
        <strain evidence="2 3">DSM 8989</strain>
    </source>
</reference>
<proteinExistence type="predicted"/>